<dbReference type="AlphaFoldDB" id="A0A1N6FTV0"/>
<keyword evidence="3 9" id="KW-1003">Cell membrane</keyword>
<keyword evidence="7 9" id="KW-0811">Translocation</keyword>
<feature type="transmembrane region" description="Helical" evidence="9">
    <location>
        <begin position="898"/>
        <end position="919"/>
    </location>
</feature>
<name>A0A1N6FTV0_9BACT</name>
<feature type="transmembrane region" description="Helical" evidence="9">
    <location>
        <begin position="979"/>
        <end position="997"/>
    </location>
</feature>
<comment type="subunit">
    <text evidence="9">Forms a complex with SecF. Part of the essential Sec protein translocation apparatus which comprises SecA, SecYEG and auxiliary proteins SecDF. Other proteins may also be involved.</text>
</comment>
<dbReference type="InterPro" id="IPR022813">
    <property type="entry name" value="SecD/SecF_arch_bac"/>
</dbReference>
<evidence type="ECO:0000313" key="14">
    <source>
        <dbReference type="EMBL" id="SIN98739.1"/>
    </source>
</evidence>
<dbReference type="Gene3D" id="1.20.1640.10">
    <property type="entry name" value="Multidrug efflux transporter AcrB transmembrane domain"/>
    <property type="match status" value="2"/>
</dbReference>
<feature type="transmembrane region" description="Helical" evidence="9">
    <location>
        <begin position="652"/>
        <end position="673"/>
    </location>
</feature>
<dbReference type="InterPro" id="IPR048634">
    <property type="entry name" value="SecD_SecF_C"/>
</dbReference>
<evidence type="ECO:0000313" key="15">
    <source>
        <dbReference type="Proteomes" id="UP000185003"/>
    </source>
</evidence>
<dbReference type="SUPFAM" id="SSF82866">
    <property type="entry name" value="Multidrug efflux transporter AcrB transmembrane domain"/>
    <property type="match status" value="2"/>
</dbReference>
<reference evidence="15" key="1">
    <citation type="submission" date="2016-11" db="EMBL/GenBank/DDBJ databases">
        <authorList>
            <person name="Varghese N."/>
            <person name="Submissions S."/>
        </authorList>
    </citation>
    <scope>NUCLEOTIDE SEQUENCE [LARGE SCALE GENOMIC DNA]</scope>
    <source>
        <strain evidence="15">DSM 24787</strain>
    </source>
</reference>
<evidence type="ECO:0000256" key="2">
    <source>
        <dbReference type="ARBA" id="ARBA00022448"/>
    </source>
</evidence>
<dbReference type="Gene3D" id="3.30.1360.200">
    <property type="match status" value="1"/>
</dbReference>
<sequence>MQLKGLVRFFAVALILISLYQLSFTFVVRNYEKKIKTKAEDFVAHQYPTAEQKYAGNKEAQALYADTLNDLIKERTEQMLDSASGKQIAGFPWFTTYTSAKEKQLNLGLDLQGGMNVVLEVSVEDVVRALSGHSKDPAFNNAIKKAIELKKNSQSDFVTLFGEAYKQEAPNGKLASIFANAQQKQITFNSTNDQVLSVIRSESKAAIKNTYKVLQNRIDKFGVASPTINLDENRGIISVELAGVDDAARVRKYLQASANLEFRETYKSGEEFYLTVLQPMNEAIKISQGISAKKDSAAPAVKDTAATTAAAPVDSAASLTSLLAKDSGVAKLGSDSAKQLDALRDEQIKQNPLFAIFMPTVNEQGQILPSSMLGRIFPKDTATFRKYIETPGVKAILPKDLVFVYGPTNREDRSQPLPVYGIKVNPANPVAKITGERVTAAKADFGQDNHQVEVTMSMDNVGTRDWRNLTRALKPSNPNDARTFNYVAIVLDNVVYSAPSINSEIPNGNSSISGSFTLEEATDLANILVSGRMPAPAKIVQEQVVGPTLGQESIEAGAKSFIISFAVIFVLMLVYFNTGGWVANIALILNLLFTVGILASLGATLTMPGIAGLVLTIGMAVDTNVIIFERIKDELSRGKTYQQAVEDGYKRSYAPVLDGHITSLLTACILFYFGLGPVLGFATTQIIGILLSLFCGILVSRMITDWWTNKKRHLEYFTPISRRIFKHANYNFVGMRKYTYMISAVVLVLGIGSFFHGFDHGVDFSGGRSYTVRFEKPVNEEEVREKLSEIYGSETFVKTIGGKDQLNITTPYKIEDNSDAAVAEVKSKLFQGLKGYYAGNIDEQTFLNKFIVGSQTVLPTISDDLRAGAVKATVLSLIVIFLYILLRFSKWQYSIGTIFSLLHDVLVTLAVFSFCRTWVPFSLEIDQHFIAAILTVIGFSMNDTVIVFDRIRENFRLMKGADTKTVINRAINDTLSRTIMTSVTVFLTILILFIFGGEVTRGFAFAMLIGVITGAYSSIFVAAPILVDFDKKNTLSNEKEAVVIQKAPPLVSGK</sequence>
<comment type="subunit">
    <text evidence="10">Forms a complex with SecD. Part of the essential Sec protein translocation apparatus which comprises SecA, SecYEG and auxiliary proteins SecDF. Other proteins may also be involved.</text>
</comment>
<dbReference type="Pfam" id="PF07549">
    <property type="entry name" value="Sec_GG"/>
    <property type="match status" value="2"/>
</dbReference>
<keyword evidence="8 9" id="KW-0472">Membrane</keyword>
<dbReference type="Pfam" id="PF02355">
    <property type="entry name" value="SecD_SecF_C"/>
    <property type="match status" value="2"/>
</dbReference>
<protein>
    <recommendedName>
        <fullName evidence="9 10">Multifunctional fusion protein</fullName>
    </recommendedName>
    <domain>
        <recommendedName>
            <fullName evidence="9">Protein translocase subunit SecD</fullName>
        </recommendedName>
    </domain>
    <domain>
        <recommendedName>
            <fullName evidence="10">Protein-export membrane protein SecF</fullName>
        </recommendedName>
    </domain>
</protein>
<dbReference type="Proteomes" id="UP000185003">
    <property type="component" value="Unassembled WGS sequence"/>
</dbReference>
<dbReference type="FunFam" id="1.20.1640.10:FF:000004">
    <property type="entry name" value="Protein translocase subunit SecD"/>
    <property type="match status" value="1"/>
</dbReference>
<gene>
    <name evidence="9" type="primary">secD</name>
    <name evidence="10" type="synonym">secF</name>
    <name evidence="14" type="ORF">SAMN04488055_2411</name>
</gene>
<feature type="domain" description="SecDF P1 head subdomain" evidence="13">
    <location>
        <begin position="431"/>
        <end position="535"/>
    </location>
</feature>
<evidence type="ECO:0000256" key="5">
    <source>
        <dbReference type="ARBA" id="ARBA00022927"/>
    </source>
</evidence>
<dbReference type="Gene3D" id="3.30.70.3220">
    <property type="match status" value="1"/>
</dbReference>
<dbReference type="InterPro" id="IPR022646">
    <property type="entry name" value="SecD/SecF_CS"/>
</dbReference>
<feature type="transmembrane region" description="Helical" evidence="9">
    <location>
        <begin position="609"/>
        <end position="631"/>
    </location>
</feature>
<evidence type="ECO:0000256" key="7">
    <source>
        <dbReference type="ARBA" id="ARBA00023010"/>
    </source>
</evidence>
<feature type="transmembrane region" description="Helical" evidence="9">
    <location>
        <begin position="925"/>
        <end position="948"/>
    </location>
</feature>
<dbReference type="GO" id="GO:0015450">
    <property type="term" value="F:protein-transporting ATPase activity"/>
    <property type="evidence" value="ECO:0007669"/>
    <property type="project" value="InterPro"/>
</dbReference>
<dbReference type="GO" id="GO:0005886">
    <property type="term" value="C:plasma membrane"/>
    <property type="evidence" value="ECO:0007669"/>
    <property type="project" value="UniProtKB-SubCell"/>
</dbReference>
<keyword evidence="2 9" id="KW-0813">Transport</keyword>
<evidence type="ECO:0000259" key="13">
    <source>
        <dbReference type="Pfam" id="PF22599"/>
    </source>
</evidence>
<comment type="function">
    <text evidence="9">Part of the Sec protein translocase complex. Interacts with the SecYEG preprotein conducting channel. SecDF uses the proton motive force (PMF) to complete protein translocation after the ATP-dependent function of SecA.</text>
</comment>
<comment type="subcellular location">
    <subcellularLocation>
        <location evidence="1 9">Cell membrane</location>
        <topology evidence="1 9">Multi-pass membrane protein</topology>
    </subcellularLocation>
</comment>
<evidence type="ECO:0000259" key="11">
    <source>
        <dbReference type="Pfam" id="PF02355"/>
    </source>
</evidence>
<dbReference type="GO" id="GO:0043952">
    <property type="term" value="P:protein transport by the Sec complex"/>
    <property type="evidence" value="ECO:0007669"/>
    <property type="project" value="UniProtKB-UniRule"/>
</dbReference>
<feature type="domain" description="Protein export membrane protein SecD/SecF C-terminal" evidence="11">
    <location>
        <begin position="537"/>
        <end position="709"/>
    </location>
</feature>
<keyword evidence="5 9" id="KW-0653">Protein transport</keyword>
<dbReference type="InterPro" id="IPR005665">
    <property type="entry name" value="SecF_bac"/>
</dbReference>
<comment type="similarity">
    <text evidence="10">Belongs to the SecD/SecF family. SecF subfamily.</text>
</comment>
<feature type="transmembrane region" description="Helical" evidence="9">
    <location>
        <begin position="868"/>
        <end position="886"/>
    </location>
</feature>
<dbReference type="NCBIfam" id="TIGR01129">
    <property type="entry name" value="secD"/>
    <property type="match status" value="1"/>
</dbReference>
<proteinExistence type="inferred from homology"/>
<dbReference type="EMBL" id="FSRA01000001">
    <property type="protein sequence ID" value="SIN98739.1"/>
    <property type="molecule type" value="Genomic_DNA"/>
</dbReference>
<dbReference type="InterPro" id="IPR055344">
    <property type="entry name" value="SecD_SecF_C_bact"/>
</dbReference>
<dbReference type="STRING" id="536979.SAMN04488055_2411"/>
<keyword evidence="6 9" id="KW-1133">Transmembrane helix</keyword>
<comment type="similarity">
    <text evidence="9">Belongs to the SecD/SecF family. SecD subfamily.</text>
</comment>
<evidence type="ECO:0000259" key="12">
    <source>
        <dbReference type="Pfam" id="PF21760"/>
    </source>
</evidence>
<organism evidence="14 15">
    <name type="scientific">Chitinophaga niabensis</name>
    <dbReference type="NCBI Taxonomy" id="536979"/>
    <lineage>
        <taxon>Bacteria</taxon>
        <taxon>Pseudomonadati</taxon>
        <taxon>Bacteroidota</taxon>
        <taxon>Chitinophagia</taxon>
        <taxon>Chitinophagales</taxon>
        <taxon>Chitinophagaceae</taxon>
        <taxon>Chitinophaga</taxon>
    </lineage>
</organism>
<keyword evidence="15" id="KW-1185">Reference proteome</keyword>
<dbReference type="HAMAP" id="MF_01464_B">
    <property type="entry name" value="SecF_B"/>
    <property type="match status" value="1"/>
</dbReference>
<keyword evidence="4 9" id="KW-0812">Transmembrane</keyword>
<accession>A0A1N6FTV0</accession>
<evidence type="ECO:0000256" key="10">
    <source>
        <dbReference type="HAMAP-Rule" id="MF_01464"/>
    </source>
</evidence>
<feature type="transmembrane region" description="Helical" evidence="9">
    <location>
        <begin position="679"/>
        <end position="703"/>
    </location>
</feature>
<evidence type="ECO:0000256" key="8">
    <source>
        <dbReference type="ARBA" id="ARBA00023136"/>
    </source>
</evidence>
<evidence type="ECO:0000256" key="9">
    <source>
        <dbReference type="HAMAP-Rule" id="MF_01463"/>
    </source>
</evidence>
<evidence type="ECO:0000256" key="4">
    <source>
        <dbReference type="ARBA" id="ARBA00022692"/>
    </source>
</evidence>
<dbReference type="RefSeq" id="WP_074239479.1">
    <property type="nucleotide sequence ID" value="NZ_FSRA01000001.1"/>
</dbReference>
<feature type="domain" description="Protein translocase subunit SecDF P1" evidence="12">
    <location>
        <begin position="208"/>
        <end position="265"/>
    </location>
</feature>
<dbReference type="Pfam" id="PF21760">
    <property type="entry name" value="SecD_1st"/>
    <property type="match status" value="1"/>
</dbReference>
<dbReference type="NCBIfam" id="TIGR00966">
    <property type="entry name" value="transloc_SecF"/>
    <property type="match status" value="1"/>
</dbReference>
<feature type="transmembrane region" description="Helical" evidence="9">
    <location>
        <begin position="738"/>
        <end position="758"/>
    </location>
</feature>
<dbReference type="InterPro" id="IPR048631">
    <property type="entry name" value="SecD_1st"/>
</dbReference>
<dbReference type="InterPro" id="IPR054384">
    <property type="entry name" value="SecDF_P1_head"/>
</dbReference>
<dbReference type="InterPro" id="IPR005791">
    <property type="entry name" value="SecD"/>
</dbReference>
<dbReference type="PANTHER" id="PTHR30081:SF1">
    <property type="entry name" value="PROTEIN TRANSLOCASE SUBUNIT SECD"/>
    <property type="match status" value="1"/>
</dbReference>
<feature type="transmembrane region" description="Helical" evidence="9">
    <location>
        <begin position="581"/>
        <end position="603"/>
    </location>
</feature>
<comment type="caution">
    <text evidence="9">Lacks conserved residue(s) required for the propagation of feature annotation.</text>
</comment>
<dbReference type="Pfam" id="PF22599">
    <property type="entry name" value="SecDF_P1_head"/>
    <property type="match status" value="1"/>
</dbReference>
<dbReference type="NCBIfam" id="NF009585">
    <property type="entry name" value="PRK13024.1-5"/>
    <property type="match status" value="1"/>
</dbReference>
<dbReference type="GO" id="GO:0006605">
    <property type="term" value="P:protein targeting"/>
    <property type="evidence" value="ECO:0007669"/>
    <property type="project" value="UniProtKB-UniRule"/>
</dbReference>
<evidence type="ECO:0000256" key="3">
    <source>
        <dbReference type="ARBA" id="ARBA00022475"/>
    </source>
</evidence>
<feature type="transmembrane region" description="Helical" evidence="9">
    <location>
        <begin position="556"/>
        <end position="576"/>
    </location>
</feature>
<dbReference type="OrthoDB" id="9805019at2"/>
<dbReference type="PRINTS" id="PR01755">
    <property type="entry name" value="SECFTRNLCASE"/>
</dbReference>
<feature type="domain" description="Protein export membrane protein SecD/SecF C-terminal" evidence="11">
    <location>
        <begin position="849"/>
        <end position="1031"/>
    </location>
</feature>
<dbReference type="HAMAP" id="MF_01463_B">
    <property type="entry name" value="SecD_B"/>
    <property type="match status" value="1"/>
</dbReference>
<dbReference type="GO" id="GO:0065002">
    <property type="term" value="P:intracellular protein transmembrane transport"/>
    <property type="evidence" value="ECO:0007669"/>
    <property type="project" value="UniProtKB-UniRule"/>
</dbReference>
<dbReference type="InterPro" id="IPR022645">
    <property type="entry name" value="SecD/SecF_bac"/>
</dbReference>
<feature type="transmembrane region" description="Helical" evidence="9">
    <location>
        <begin position="1003"/>
        <end position="1027"/>
    </location>
</feature>
<dbReference type="NCBIfam" id="TIGR00916">
    <property type="entry name" value="2A0604s01"/>
    <property type="match status" value="2"/>
</dbReference>
<evidence type="ECO:0000256" key="6">
    <source>
        <dbReference type="ARBA" id="ARBA00022989"/>
    </source>
</evidence>
<evidence type="ECO:0000256" key="1">
    <source>
        <dbReference type="ARBA" id="ARBA00004651"/>
    </source>
</evidence>
<dbReference type="PANTHER" id="PTHR30081">
    <property type="entry name" value="PROTEIN-EXPORT MEMBRANE PROTEIN SEC"/>
    <property type="match status" value="1"/>
</dbReference>